<dbReference type="EMBL" id="LAZR01033198">
    <property type="protein sequence ID" value="KKL48776.1"/>
    <property type="molecule type" value="Genomic_DNA"/>
</dbReference>
<dbReference type="AlphaFoldDB" id="A0A0F9D533"/>
<comment type="caution">
    <text evidence="1">The sequence shown here is derived from an EMBL/GenBank/DDBJ whole genome shotgun (WGS) entry which is preliminary data.</text>
</comment>
<organism evidence="1">
    <name type="scientific">marine sediment metagenome</name>
    <dbReference type="NCBI Taxonomy" id="412755"/>
    <lineage>
        <taxon>unclassified sequences</taxon>
        <taxon>metagenomes</taxon>
        <taxon>ecological metagenomes</taxon>
    </lineage>
</organism>
<protein>
    <submittedName>
        <fullName evidence="1">Uncharacterized protein</fullName>
    </submittedName>
</protein>
<name>A0A0F9D533_9ZZZZ</name>
<proteinExistence type="predicted"/>
<evidence type="ECO:0000313" key="1">
    <source>
        <dbReference type="EMBL" id="KKL48776.1"/>
    </source>
</evidence>
<accession>A0A0F9D533</accession>
<reference evidence="1" key="1">
    <citation type="journal article" date="2015" name="Nature">
        <title>Complex archaea that bridge the gap between prokaryotes and eukaryotes.</title>
        <authorList>
            <person name="Spang A."/>
            <person name="Saw J.H."/>
            <person name="Jorgensen S.L."/>
            <person name="Zaremba-Niedzwiedzka K."/>
            <person name="Martijn J."/>
            <person name="Lind A.E."/>
            <person name="van Eijk R."/>
            <person name="Schleper C."/>
            <person name="Guy L."/>
            <person name="Ettema T.J."/>
        </authorList>
    </citation>
    <scope>NUCLEOTIDE SEQUENCE</scope>
</reference>
<sequence length="64" mass="7125">MKSAHQMSAPELLRYLREFDQALAAPRTLQECEAGHHECSTAVHGTCHVMALTQYRTMTGSLAH</sequence>
<gene>
    <name evidence="1" type="ORF">LCGC14_2322140</name>
</gene>